<dbReference type="InterPro" id="IPR014756">
    <property type="entry name" value="Ig_E-set"/>
</dbReference>
<dbReference type="Pfam" id="PF00630">
    <property type="entry name" value="Filamin"/>
    <property type="match status" value="1"/>
</dbReference>
<dbReference type="InterPro" id="IPR013783">
    <property type="entry name" value="Ig-like_fold"/>
</dbReference>
<feature type="repeat" description="Filamin" evidence="1">
    <location>
        <begin position="1"/>
        <end position="53"/>
    </location>
</feature>
<sequence>MHSFDGRDERCHMRKTGPHLYDCNYTPHKAGTHQVHIRYGGDHIMLSPFMVSLRIQKEGPSASYLKNTLPSRFG</sequence>
<keyword evidence="3" id="KW-1185">Reference proteome</keyword>
<dbReference type="AlphaFoldDB" id="A0A3S5B9R2"/>
<dbReference type="PROSITE" id="PS50194">
    <property type="entry name" value="FILAMIN_REPEAT"/>
    <property type="match status" value="1"/>
</dbReference>
<dbReference type="Proteomes" id="UP000784294">
    <property type="component" value="Unassembled WGS sequence"/>
</dbReference>
<evidence type="ECO:0000256" key="1">
    <source>
        <dbReference type="PROSITE-ProRule" id="PRU00087"/>
    </source>
</evidence>
<organism evidence="2 3">
    <name type="scientific">Protopolystoma xenopodis</name>
    <dbReference type="NCBI Taxonomy" id="117903"/>
    <lineage>
        <taxon>Eukaryota</taxon>
        <taxon>Metazoa</taxon>
        <taxon>Spiralia</taxon>
        <taxon>Lophotrochozoa</taxon>
        <taxon>Platyhelminthes</taxon>
        <taxon>Monogenea</taxon>
        <taxon>Polyopisthocotylea</taxon>
        <taxon>Polystomatidea</taxon>
        <taxon>Polystomatidae</taxon>
        <taxon>Protopolystoma</taxon>
    </lineage>
</organism>
<evidence type="ECO:0000313" key="2">
    <source>
        <dbReference type="EMBL" id="VEL37905.1"/>
    </source>
</evidence>
<reference evidence="2" key="1">
    <citation type="submission" date="2018-11" db="EMBL/GenBank/DDBJ databases">
        <authorList>
            <consortium name="Pathogen Informatics"/>
        </authorList>
    </citation>
    <scope>NUCLEOTIDE SEQUENCE</scope>
</reference>
<comment type="caution">
    <text evidence="2">The sequence shown here is derived from an EMBL/GenBank/DDBJ whole genome shotgun (WGS) entry which is preliminary data.</text>
</comment>
<protein>
    <submittedName>
        <fullName evidence="2">Uncharacterized protein</fullName>
    </submittedName>
</protein>
<gene>
    <name evidence="2" type="ORF">PXEA_LOCUS31345</name>
</gene>
<dbReference type="Gene3D" id="2.60.40.10">
    <property type="entry name" value="Immunoglobulins"/>
    <property type="match status" value="1"/>
</dbReference>
<evidence type="ECO:0000313" key="3">
    <source>
        <dbReference type="Proteomes" id="UP000784294"/>
    </source>
</evidence>
<dbReference type="SUPFAM" id="SSF81296">
    <property type="entry name" value="E set domains"/>
    <property type="match status" value="1"/>
</dbReference>
<dbReference type="InterPro" id="IPR017868">
    <property type="entry name" value="Filamin/ABP280_repeat-like"/>
</dbReference>
<accession>A0A3S5B9R2</accession>
<dbReference type="EMBL" id="CAAALY010256312">
    <property type="protein sequence ID" value="VEL37905.1"/>
    <property type="molecule type" value="Genomic_DNA"/>
</dbReference>
<name>A0A3S5B9R2_9PLAT</name>
<dbReference type="OrthoDB" id="18740at2759"/>
<proteinExistence type="predicted"/>